<feature type="transmembrane region" description="Helical" evidence="1">
    <location>
        <begin position="40"/>
        <end position="58"/>
    </location>
</feature>
<feature type="transmembrane region" description="Helical" evidence="1">
    <location>
        <begin position="175"/>
        <end position="192"/>
    </location>
</feature>
<keyword evidence="1" id="KW-1133">Transmembrane helix</keyword>
<feature type="transmembrane region" description="Helical" evidence="1">
    <location>
        <begin position="64"/>
        <end position="81"/>
    </location>
</feature>
<dbReference type="Proteomes" id="UP000297521">
    <property type="component" value="Unassembled WGS sequence"/>
</dbReference>
<evidence type="ECO:0000313" key="3">
    <source>
        <dbReference type="Proteomes" id="UP000297521"/>
    </source>
</evidence>
<feature type="transmembrane region" description="Helical" evidence="1">
    <location>
        <begin position="13"/>
        <end position="33"/>
    </location>
</feature>
<feature type="transmembrane region" description="Helical" evidence="1">
    <location>
        <begin position="226"/>
        <end position="247"/>
    </location>
</feature>
<feature type="transmembrane region" description="Helical" evidence="1">
    <location>
        <begin position="312"/>
        <end position="332"/>
    </location>
</feature>
<feature type="transmembrane region" description="Helical" evidence="1">
    <location>
        <begin position="198"/>
        <end position="214"/>
    </location>
</feature>
<dbReference type="AlphaFoldDB" id="A0AAX2SPR9"/>
<keyword evidence="1" id="KW-0472">Membrane</keyword>
<reference evidence="2" key="2">
    <citation type="submission" date="2019-04" db="EMBL/GenBank/DDBJ databases">
        <authorList>
            <person name="Bisanz J.E."/>
            <person name="Chagwedera N.D."/>
            <person name="Chawla A."/>
            <person name="Turnbaugh P.J."/>
        </authorList>
    </citation>
    <scope>NUCLEOTIDE SEQUENCE</scope>
    <source>
        <strain evidence="2">I8-5</strain>
    </source>
</reference>
<dbReference type="EMBL" id="SRKR01000013">
    <property type="protein sequence ID" value="TGB10479.1"/>
    <property type="molecule type" value="Genomic_DNA"/>
</dbReference>
<dbReference type="GeneID" id="77191379"/>
<proteinExistence type="predicted"/>
<evidence type="ECO:0000313" key="2">
    <source>
        <dbReference type="EMBL" id="TGB10479.1"/>
    </source>
</evidence>
<evidence type="ECO:0000256" key="1">
    <source>
        <dbReference type="SAM" id="Phobius"/>
    </source>
</evidence>
<gene>
    <name evidence="2" type="ORF">E5F87_07435</name>
</gene>
<feature type="transmembrane region" description="Helical" evidence="1">
    <location>
        <begin position="111"/>
        <end position="130"/>
    </location>
</feature>
<organism evidence="2 3">
    <name type="scientific">Limosilactobacillus reuteri</name>
    <name type="common">Lactobacillus reuteri</name>
    <dbReference type="NCBI Taxonomy" id="1598"/>
    <lineage>
        <taxon>Bacteria</taxon>
        <taxon>Bacillati</taxon>
        <taxon>Bacillota</taxon>
        <taxon>Bacilli</taxon>
        <taxon>Lactobacillales</taxon>
        <taxon>Lactobacillaceae</taxon>
        <taxon>Limosilactobacillus</taxon>
    </lineage>
</organism>
<accession>A0AAX2SPR9</accession>
<comment type="caution">
    <text evidence="2">The sequence shown here is derived from an EMBL/GenBank/DDBJ whole genome shotgun (WGS) entry which is preliminary data.</text>
</comment>
<feature type="transmembrane region" description="Helical" evidence="1">
    <location>
        <begin position="150"/>
        <end position="168"/>
    </location>
</feature>
<keyword evidence="1" id="KW-0812">Transmembrane</keyword>
<sequence>MKQKLTSLNGEKLFFFAYTVSLFVSFVISTTFMQYIPVRYLNWINYMLMLILLLKILVFDNFKLWQLGLMSLIMILAIYSWRKSQITSLMIMVAYILSAKNIEFTKIVKRYFDVNFVMLIGVSIYSLLGIIKNLGFERNGIMRQALGIDYPTDLAAYVLYLALAYCFLKYDHLRWYNYFGLLFLAFILNLITNARLDVYTLVLSVIIFIMAKRAQHPQNNFSRVIVSNFWSLSLVLPYIYLLLTYYYNPSNRIFSKLNDLLSGRLLFGHVALSRYGITMFGQHIKEQGWGGVQGLKIFKTAQFKYFFIDSTYIRLLVIYGVILAVFIVATLVIISVRETLKHNYVFPAIILIITISSLIDQHLIEITYNPFLLALLADTYTKSTEGNINNEKAVQD</sequence>
<dbReference type="RefSeq" id="WP_122481462.1">
    <property type="nucleotide sequence ID" value="NZ_PUXG01000025.1"/>
</dbReference>
<protein>
    <submittedName>
        <fullName evidence="2">Polymerase</fullName>
    </submittedName>
</protein>
<reference evidence="2" key="1">
    <citation type="journal article" date="2019" name="Cell Metab.">
        <title>Nutrient sensing in CD11c cells alters the gut microbiome to regulate food intake and body mass.</title>
        <authorList>
            <person name="Chagwedera N.D."/>
            <person name="Ang Q.Y."/>
            <person name="Bisanz J.E."/>
            <person name="Leong Y.A."/>
            <person name="Ganeshan K."/>
            <person name="Cai J."/>
            <person name="Patterson A.D."/>
            <person name="Turnbaugh P.J."/>
            <person name="Chawla A."/>
        </authorList>
    </citation>
    <scope>NUCLEOTIDE SEQUENCE</scope>
    <source>
        <strain evidence="2">I8-5</strain>
    </source>
</reference>
<feature type="transmembrane region" description="Helical" evidence="1">
    <location>
        <begin position="344"/>
        <end position="364"/>
    </location>
</feature>
<name>A0AAX2SPR9_LIMRT</name>